<dbReference type="InterPro" id="IPR000868">
    <property type="entry name" value="Isochorismatase-like_dom"/>
</dbReference>
<dbReference type="Pfam" id="PF00857">
    <property type="entry name" value="Isochorismatase"/>
    <property type="match status" value="1"/>
</dbReference>
<comment type="caution">
    <text evidence="2">The sequence shown here is derived from an EMBL/GenBank/DDBJ whole genome shotgun (WGS) entry which is preliminary data.</text>
</comment>
<dbReference type="AlphaFoldDB" id="A0ABD4UIQ9"/>
<dbReference type="PANTHER" id="PTHR43559:SF3">
    <property type="entry name" value="HYDROLASE YCAC-RELATED"/>
    <property type="match status" value="1"/>
</dbReference>
<dbReference type="InterPro" id="IPR053152">
    <property type="entry name" value="Hydrolase_YcaC-like"/>
</dbReference>
<evidence type="ECO:0000313" key="2">
    <source>
        <dbReference type="EMBL" id="MCW3714280.1"/>
    </source>
</evidence>
<organism evidence="2 3">
    <name type="scientific">Burkholderia cenocepacia</name>
    <dbReference type="NCBI Taxonomy" id="95486"/>
    <lineage>
        <taxon>Bacteria</taxon>
        <taxon>Pseudomonadati</taxon>
        <taxon>Pseudomonadota</taxon>
        <taxon>Betaproteobacteria</taxon>
        <taxon>Burkholderiales</taxon>
        <taxon>Burkholderiaceae</taxon>
        <taxon>Burkholderia</taxon>
        <taxon>Burkholderia cepacia complex</taxon>
    </lineage>
</organism>
<protein>
    <submittedName>
        <fullName evidence="2">Isochorismatase family protein</fullName>
    </submittedName>
</protein>
<dbReference type="Proteomes" id="UP000191686">
    <property type="component" value="Unassembled WGS sequence"/>
</dbReference>
<dbReference type="SUPFAM" id="SSF52499">
    <property type="entry name" value="Isochorismatase-like hydrolases"/>
    <property type="match status" value="1"/>
</dbReference>
<dbReference type="EMBL" id="JYMX02000020">
    <property type="protein sequence ID" value="MCW3714280.1"/>
    <property type="molecule type" value="Genomic_DNA"/>
</dbReference>
<gene>
    <name evidence="2" type="ORF">UE95_023635</name>
</gene>
<evidence type="ECO:0000259" key="1">
    <source>
        <dbReference type="Pfam" id="PF00857"/>
    </source>
</evidence>
<reference evidence="2 3" key="2">
    <citation type="journal article" date="2017" name="Front. Microbiol.">
        <title>Genomics Reveals a Unique Clone of Burkholderia cenocepacia Harboring an Actively Excising Novel Genomic Island.</title>
        <authorList>
            <person name="Patil P.P."/>
            <person name="Mali S."/>
            <person name="Midha S."/>
            <person name="Gautam V."/>
            <person name="Dash L."/>
            <person name="Kumar S."/>
            <person name="Shastri J."/>
            <person name="Singhal L."/>
            <person name="Patil P.B."/>
        </authorList>
    </citation>
    <scope>NUCLEOTIDE SEQUENCE [LARGE SCALE GENOMIC DNA]</scope>
    <source>
        <strain evidence="2 3">BC-19</strain>
    </source>
</reference>
<dbReference type="RefSeq" id="WP_060157509.1">
    <property type="nucleotide sequence ID" value="NZ_JYMX02000020.1"/>
</dbReference>
<sequence>MSALDKLRAEETAMLLIDHQVGTMSWVNSIPFEEMKANALLLARTAQVMKLPAVLTSSMEDHAQGPLLAELEQILPQEFAARIKRAGVVDAMDDPDFAAAVRATGRRKVIVAGVTNDVCTVHPTVTLLREGYEVHVVADAGGSSTQLSDHMSLVRMEQAGAVMTSTMQVITELVGTWASTEGQQLAAAIQTVLNARRQAK</sequence>
<evidence type="ECO:0000313" key="3">
    <source>
        <dbReference type="Proteomes" id="UP000191686"/>
    </source>
</evidence>
<proteinExistence type="predicted"/>
<feature type="domain" description="Isochorismatase-like" evidence="1">
    <location>
        <begin position="12"/>
        <end position="166"/>
    </location>
</feature>
<name>A0ABD4UIQ9_9BURK</name>
<dbReference type="PANTHER" id="PTHR43559">
    <property type="entry name" value="HYDROLASE YCAC-RELATED"/>
    <property type="match status" value="1"/>
</dbReference>
<accession>A0ABD4UIQ9</accession>
<dbReference type="Gene3D" id="3.40.50.850">
    <property type="entry name" value="Isochorismatase-like"/>
    <property type="match status" value="1"/>
</dbReference>
<reference evidence="2 3" key="1">
    <citation type="journal article" date="2017" name="Front. Microbiol.">
        <title>Genomics reveals a unique clone of Burkholderia cenocepacia harbouring an actively excising novel genomic island.</title>
        <authorList>
            <person name="Patil P."/>
            <person name="Mali S."/>
            <person name="Midha S."/>
            <person name="Gautam V."/>
            <person name="Dash L."/>
            <person name="Kumar S."/>
            <person name="Shastri J."/>
            <person name="Singhal L."/>
            <person name="Patil P.B."/>
        </authorList>
    </citation>
    <scope>NUCLEOTIDE SEQUENCE [LARGE SCALE GENOMIC DNA]</scope>
    <source>
        <strain evidence="2 3">BC-19</strain>
    </source>
</reference>
<dbReference type="InterPro" id="IPR036380">
    <property type="entry name" value="Isochorismatase-like_sf"/>
</dbReference>